<keyword evidence="4" id="KW-1185">Reference proteome</keyword>
<evidence type="ECO:0000259" key="2">
    <source>
        <dbReference type="Pfam" id="PF03807"/>
    </source>
</evidence>
<evidence type="ECO:0000256" key="1">
    <source>
        <dbReference type="ARBA" id="ARBA00023002"/>
    </source>
</evidence>
<keyword evidence="1" id="KW-0560">Oxidoreductase</keyword>
<evidence type="ECO:0000313" key="4">
    <source>
        <dbReference type="Proteomes" id="UP001317532"/>
    </source>
</evidence>
<dbReference type="PANTHER" id="PTHR14239">
    <property type="entry name" value="DUDULIN-RELATED"/>
    <property type="match status" value="1"/>
</dbReference>
<sequence length="212" mass="22129">MTIGIVGSGAVGTTLARGLSERGHQLTLGTRRPDDHRALEPAVRIGAFADAARDGDVVILAVRWSAVEDVFAAIGAETLRGKVLIDASNPLRYENGRPVGLETLAEGSAAQRVAALATGARVVKAFNVVGAGLMVAPQIAGGPPDMFLCGDDADAKRVVSQLCDDLGYPALDVGPLVRAAELEHLAMLWISLAMTGAFAKHAFKLLREPNRG</sequence>
<dbReference type="GO" id="GO:0005886">
    <property type="term" value="C:plasma membrane"/>
    <property type="evidence" value="ECO:0007669"/>
    <property type="project" value="TreeGrafter"/>
</dbReference>
<dbReference type="GO" id="GO:0003677">
    <property type="term" value="F:DNA binding"/>
    <property type="evidence" value="ECO:0007669"/>
    <property type="project" value="UniProtKB-KW"/>
</dbReference>
<dbReference type="GO" id="GO:0008823">
    <property type="term" value="F:cupric reductase (NADH) activity"/>
    <property type="evidence" value="ECO:0007669"/>
    <property type="project" value="TreeGrafter"/>
</dbReference>
<dbReference type="SUPFAM" id="SSF51735">
    <property type="entry name" value="NAD(P)-binding Rossmann-fold domains"/>
    <property type="match status" value="1"/>
</dbReference>
<dbReference type="Proteomes" id="UP001317532">
    <property type="component" value="Chromosome"/>
</dbReference>
<feature type="domain" description="Pyrroline-5-carboxylate reductase catalytic N-terminal" evidence="2">
    <location>
        <begin position="2"/>
        <end position="90"/>
    </location>
</feature>
<dbReference type="AlphaFoldDB" id="A0AAN1XW18"/>
<dbReference type="RefSeq" id="WP_317996571.1">
    <property type="nucleotide sequence ID" value="NZ_AP025523.1"/>
</dbReference>
<dbReference type="GO" id="GO:0052851">
    <property type="term" value="F:ferric-chelate reductase (NADPH) activity"/>
    <property type="evidence" value="ECO:0007669"/>
    <property type="project" value="TreeGrafter"/>
</dbReference>
<reference evidence="3 4" key="1">
    <citation type="journal article" date="2022" name="ISME Commun">
        <title>Vulcanimicrobium alpinus gen. nov. sp. nov., the first cultivated representative of the candidate phylum 'Eremiobacterota', is a metabolically versatile aerobic anoxygenic phototroph.</title>
        <authorList>
            <person name="Yabe S."/>
            <person name="Muto K."/>
            <person name="Abe K."/>
            <person name="Yokota A."/>
            <person name="Staudigel H."/>
            <person name="Tebo B.M."/>
        </authorList>
    </citation>
    <scope>NUCLEOTIDE SEQUENCE [LARGE SCALE GENOMIC DNA]</scope>
    <source>
        <strain evidence="3 4">WC8-2</strain>
    </source>
</reference>
<organism evidence="3 4">
    <name type="scientific">Vulcanimicrobium alpinum</name>
    <dbReference type="NCBI Taxonomy" id="3016050"/>
    <lineage>
        <taxon>Bacteria</taxon>
        <taxon>Bacillati</taxon>
        <taxon>Vulcanimicrobiota</taxon>
        <taxon>Vulcanimicrobiia</taxon>
        <taxon>Vulcanimicrobiales</taxon>
        <taxon>Vulcanimicrobiaceae</taxon>
        <taxon>Vulcanimicrobium</taxon>
    </lineage>
</organism>
<dbReference type="PANTHER" id="PTHR14239:SF0">
    <property type="entry name" value="F420-DEPENDENT NADP REDUCTASE"/>
    <property type="match status" value="1"/>
</dbReference>
<accession>A0AAN1XW18</accession>
<proteinExistence type="predicted"/>
<evidence type="ECO:0000313" key="3">
    <source>
        <dbReference type="EMBL" id="BDE05541.1"/>
    </source>
</evidence>
<gene>
    <name evidence="3" type="ORF">WPS_08170</name>
</gene>
<dbReference type="EMBL" id="AP025523">
    <property type="protein sequence ID" value="BDE05541.1"/>
    <property type="molecule type" value="Genomic_DNA"/>
</dbReference>
<dbReference type="InterPro" id="IPR051267">
    <property type="entry name" value="STEAP_metalloreductase"/>
</dbReference>
<dbReference type="GO" id="GO:0015677">
    <property type="term" value="P:copper ion import"/>
    <property type="evidence" value="ECO:0007669"/>
    <property type="project" value="TreeGrafter"/>
</dbReference>
<dbReference type="InterPro" id="IPR036291">
    <property type="entry name" value="NAD(P)-bd_dom_sf"/>
</dbReference>
<dbReference type="InterPro" id="IPR028939">
    <property type="entry name" value="P5C_Rdtase_cat_N"/>
</dbReference>
<dbReference type="Gene3D" id="3.40.50.720">
    <property type="entry name" value="NAD(P)-binding Rossmann-like Domain"/>
    <property type="match status" value="1"/>
</dbReference>
<dbReference type="Pfam" id="PF03807">
    <property type="entry name" value="F420_oxidored"/>
    <property type="match status" value="1"/>
</dbReference>
<keyword evidence="3" id="KW-0238">DNA-binding</keyword>
<dbReference type="KEGG" id="vab:WPS_08170"/>
<name>A0AAN1XW18_UNVUL</name>
<protein>
    <submittedName>
        <fullName evidence="3">DNA-binding protein</fullName>
    </submittedName>
</protein>